<dbReference type="SUPFAM" id="SSF55811">
    <property type="entry name" value="Nudix"/>
    <property type="match status" value="1"/>
</dbReference>
<dbReference type="Gene3D" id="3.90.79.10">
    <property type="entry name" value="Nucleoside Triphosphate Pyrophosphohydrolase"/>
    <property type="match status" value="1"/>
</dbReference>
<evidence type="ECO:0000256" key="1">
    <source>
        <dbReference type="ARBA" id="ARBA00005582"/>
    </source>
</evidence>
<feature type="compositionally biased region" description="Basic residues" evidence="3">
    <location>
        <begin position="203"/>
        <end position="212"/>
    </location>
</feature>
<feature type="compositionally biased region" description="Gly residues" evidence="3">
    <location>
        <begin position="48"/>
        <end position="60"/>
    </location>
</feature>
<dbReference type="AlphaFoldDB" id="A0A0A2DKA6"/>
<comment type="caution">
    <text evidence="5">The sequence shown here is derived from an EMBL/GenBank/DDBJ whole genome shotgun (WGS) entry which is preliminary data.</text>
</comment>
<dbReference type="PANTHER" id="PTHR43736:SF1">
    <property type="entry name" value="DIHYDRONEOPTERIN TRIPHOSPHATE DIPHOSPHATASE"/>
    <property type="match status" value="1"/>
</dbReference>
<reference evidence="5 6" key="1">
    <citation type="submission" date="2014-10" db="EMBL/GenBank/DDBJ databases">
        <title>Whole Genome sequence of Corynebacterium auriscanis strain CIP 106629.</title>
        <authorList>
            <person name="Hassan S.S."/>
            <person name="Jamal S.B."/>
            <person name="Tiwari S."/>
            <person name="Oliveira L.D.C."/>
            <person name="Souza F."/>
            <person name="Mariano D.C."/>
            <person name="Almeida S."/>
            <person name="Dorella F."/>
            <person name="Pereira F."/>
            <person name="Carvalho A."/>
            <person name="Leal C.A."/>
            <person name="Soares S.D.C."/>
            <person name="Figueiredo H.C."/>
            <person name="Silva A."/>
            <person name="Azevedo V.A."/>
        </authorList>
    </citation>
    <scope>NUCLEOTIDE SEQUENCE [LARGE SCALE GENOMIC DNA]</scope>
    <source>
        <strain evidence="5 6">CIP 106629</strain>
    </source>
</reference>
<dbReference type="CDD" id="cd03673">
    <property type="entry name" value="NUDIX_Ap6A_hydrolase"/>
    <property type="match status" value="1"/>
</dbReference>
<dbReference type="PROSITE" id="PS00893">
    <property type="entry name" value="NUDIX_BOX"/>
    <property type="match status" value="1"/>
</dbReference>
<dbReference type="PANTHER" id="PTHR43736">
    <property type="entry name" value="ADP-RIBOSE PYROPHOSPHATASE"/>
    <property type="match status" value="1"/>
</dbReference>
<proteinExistence type="inferred from homology"/>
<keyword evidence="2 5" id="KW-0378">Hydrolase</keyword>
<dbReference type="PROSITE" id="PS51462">
    <property type="entry name" value="NUDIX"/>
    <property type="match status" value="1"/>
</dbReference>
<organism evidence="5 6">
    <name type="scientific">Corynebacterium auriscanis</name>
    <dbReference type="NCBI Taxonomy" id="99807"/>
    <lineage>
        <taxon>Bacteria</taxon>
        <taxon>Bacillati</taxon>
        <taxon>Actinomycetota</taxon>
        <taxon>Actinomycetes</taxon>
        <taxon>Mycobacteriales</taxon>
        <taxon>Corynebacteriaceae</taxon>
        <taxon>Corynebacterium</taxon>
    </lineage>
</organism>
<dbReference type="InterPro" id="IPR020084">
    <property type="entry name" value="NUDIX_hydrolase_CS"/>
</dbReference>
<evidence type="ECO:0000313" key="6">
    <source>
        <dbReference type="Proteomes" id="UP000030145"/>
    </source>
</evidence>
<protein>
    <submittedName>
        <fullName evidence="5">NUDIX hydrolase</fullName>
    </submittedName>
</protein>
<name>A0A0A2DKA6_9CORY</name>
<evidence type="ECO:0000259" key="4">
    <source>
        <dbReference type="PROSITE" id="PS51462"/>
    </source>
</evidence>
<dbReference type="InterPro" id="IPR000086">
    <property type="entry name" value="NUDIX_hydrolase_dom"/>
</dbReference>
<feature type="domain" description="Nudix hydrolase" evidence="4">
    <location>
        <begin position="300"/>
        <end position="434"/>
    </location>
</feature>
<accession>A0A0A2DKA6</accession>
<comment type="similarity">
    <text evidence="1">Belongs to the Nudix hydrolase family.</text>
</comment>
<sequence length="453" mass="48270">MNENEGAADGQRRRRNRRSRRPNQKRAQGNPTRDNSSNNAARNHGPDAGNGKGVANGKGGINKSNRGNGHAGESNTSRSTVTGPKTGGSNAPGSNAGRSNTDETTTGHTESGNTGARRGERRNQNIPGPSNGGNNRRRRRGGRGRGGRGPGGRGNANHNNSIQNSQNLNESPGAQGSRELGNSGASDKKDSNPNHGGNGGGNRKQRSSRRGGRNQNSATHNGGGRNGNGRNGGRNGSGRNNAGRGGADNRGANNPRRPNGKSRDSGFAITQRPERDTEAFHDMHSELPISVETSAGGLVLSGLAEAVGPNGDVDLSKIYVALIGRLDRRGRLLWSMPKGHVEPDESQHATAEREVWEETGVAGKVIGELGTIDYWFISEGVRIHKTVHHHLLRFVDGHLNDEDPEVTEVTWLPVNQLIERLAYADERRLARLAFDSLPDHARAEAAAGRLTPR</sequence>
<dbReference type="Proteomes" id="UP000030145">
    <property type="component" value="Unassembled WGS sequence"/>
</dbReference>
<feature type="compositionally biased region" description="Basic residues" evidence="3">
    <location>
        <begin position="135"/>
        <end position="146"/>
    </location>
</feature>
<feature type="compositionally biased region" description="Gly residues" evidence="3">
    <location>
        <begin position="221"/>
        <end position="236"/>
    </location>
</feature>
<feature type="compositionally biased region" description="Polar residues" evidence="3">
    <location>
        <begin position="73"/>
        <end position="114"/>
    </location>
</feature>
<dbReference type="InterPro" id="IPR015797">
    <property type="entry name" value="NUDIX_hydrolase-like_dom_sf"/>
</dbReference>
<keyword evidence="6" id="KW-1185">Reference proteome</keyword>
<feature type="region of interest" description="Disordered" evidence="3">
    <location>
        <begin position="1"/>
        <end position="269"/>
    </location>
</feature>
<dbReference type="Pfam" id="PF00293">
    <property type="entry name" value="NUDIX"/>
    <property type="match status" value="1"/>
</dbReference>
<feature type="compositionally biased region" description="Polar residues" evidence="3">
    <location>
        <begin position="25"/>
        <end position="41"/>
    </location>
</feature>
<evidence type="ECO:0000256" key="2">
    <source>
        <dbReference type="ARBA" id="ARBA00022801"/>
    </source>
</evidence>
<dbReference type="EMBL" id="JRVJ01000019">
    <property type="protein sequence ID" value="KGM18207.1"/>
    <property type="molecule type" value="Genomic_DNA"/>
</dbReference>
<gene>
    <name evidence="5" type="ORF">MA47_08915</name>
</gene>
<feature type="compositionally biased region" description="Basic residues" evidence="3">
    <location>
        <begin position="12"/>
        <end position="24"/>
    </location>
</feature>
<evidence type="ECO:0000313" key="5">
    <source>
        <dbReference type="EMBL" id="KGM18207.1"/>
    </source>
</evidence>
<evidence type="ECO:0000256" key="3">
    <source>
        <dbReference type="SAM" id="MobiDB-lite"/>
    </source>
</evidence>
<dbReference type="GO" id="GO:0016787">
    <property type="term" value="F:hydrolase activity"/>
    <property type="evidence" value="ECO:0007669"/>
    <property type="project" value="UniProtKB-KW"/>
</dbReference>
<feature type="compositionally biased region" description="Polar residues" evidence="3">
    <location>
        <begin position="156"/>
        <end position="174"/>
    </location>
</feature>